<feature type="domain" description="Nitroreductase" evidence="2">
    <location>
        <begin position="353"/>
        <end position="528"/>
    </location>
</feature>
<feature type="region of interest" description="Disordered" evidence="1">
    <location>
        <begin position="27"/>
        <end position="65"/>
    </location>
</feature>
<feature type="region of interest" description="Disordered" evidence="1">
    <location>
        <begin position="253"/>
        <end position="290"/>
    </location>
</feature>
<protein>
    <recommendedName>
        <fullName evidence="2">Nitroreductase domain-containing protein</fullName>
    </recommendedName>
</protein>
<dbReference type="RefSeq" id="WP_098242167.1">
    <property type="nucleotide sequence ID" value="NZ_CP022685.1"/>
</dbReference>
<evidence type="ECO:0000259" key="2">
    <source>
        <dbReference type="Pfam" id="PF00881"/>
    </source>
</evidence>
<dbReference type="NCBIfam" id="TIGR03605">
    <property type="entry name" value="antibiot_sagB"/>
    <property type="match status" value="1"/>
</dbReference>
<dbReference type="InterPro" id="IPR029479">
    <property type="entry name" value="Nitroreductase"/>
</dbReference>
<dbReference type="GO" id="GO:0016491">
    <property type="term" value="F:oxidoreductase activity"/>
    <property type="evidence" value="ECO:0007669"/>
    <property type="project" value="InterPro"/>
</dbReference>
<feature type="region of interest" description="Disordered" evidence="1">
    <location>
        <begin position="305"/>
        <end position="349"/>
    </location>
</feature>
<dbReference type="Pfam" id="PF00881">
    <property type="entry name" value="Nitroreductase"/>
    <property type="match status" value="2"/>
</dbReference>
<dbReference type="Proteomes" id="UP000221011">
    <property type="component" value="Chromosome"/>
</dbReference>
<dbReference type="InterPro" id="IPR000415">
    <property type="entry name" value="Nitroreductase-like"/>
</dbReference>
<evidence type="ECO:0000313" key="3">
    <source>
        <dbReference type="EMBL" id="ATL27324.1"/>
    </source>
</evidence>
<feature type="domain" description="Nitroreductase" evidence="2">
    <location>
        <begin position="113"/>
        <end position="248"/>
    </location>
</feature>
<dbReference type="Gene3D" id="3.40.109.10">
    <property type="entry name" value="NADH Oxidase"/>
    <property type="match status" value="2"/>
</dbReference>
<dbReference type="KEGG" id="sfk:KY5_2306c"/>
<gene>
    <name evidence="3" type="ORF">KY5_2306c</name>
</gene>
<feature type="compositionally biased region" description="Gly residues" evidence="1">
    <location>
        <begin position="308"/>
        <end position="317"/>
    </location>
</feature>
<reference evidence="3 4" key="1">
    <citation type="submission" date="2017-08" db="EMBL/GenBank/DDBJ databases">
        <title>Complete Genome Sequence of Streptomyces formicae KY5, the formicamycin producer.</title>
        <authorList>
            <person name="Holmes N.A."/>
            <person name="Devine R."/>
            <person name="Qin Z."/>
            <person name="Seipke R.F."/>
            <person name="Wilkinson B."/>
            <person name="Hutchings M.I."/>
        </authorList>
    </citation>
    <scope>NUCLEOTIDE SEQUENCE [LARGE SCALE GENOMIC DNA]</scope>
    <source>
        <strain evidence="3 4">KY5</strain>
    </source>
</reference>
<feature type="compositionally biased region" description="Pro residues" evidence="1">
    <location>
        <begin position="325"/>
        <end position="345"/>
    </location>
</feature>
<dbReference type="CDD" id="cd02142">
    <property type="entry name" value="McbC_SagB-like_oxidoreductase"/>
    <property type="match status" value="1"/>
</dbReference>
<proteinExistence type="predicted"/>
<evidence type="ECO:0000313" key="4">
    <source>
        <dbReference type="Proteomes" id="UP000221011"/>
    </source>
</evidence>
<dbReference type="SUPFAM" id="SSF55469">
    <property type="entry name" value="FMN-dependent nitroreductase-like"/>
    <property type="match status" value="2"/>
</dbReference>
<dbReference type="InterPro" id="IPR020051">
    <property type="entry name" value="SagB-type_dehydrogenase"/>
</dbReference>
<sequence>MTAPATTEQTLGAAALRFLGTGHLPPDALPTADTGLMPPLYKSYPDAPRHPLTSPGEAPGATPGERLSWLLRQTGGLTRMRWMSGIMPTGLATTSTEAARERRVILAPGRPGAASGSRYPVEVYVAHCDVDGTTAGLSHYDPAHHALERLRSGEGRDLLLTHLAEPPSLRPEFVLLLSSVLWRNSAKYGSFGYRLQSLDCGVAVAQVVAAAESAGLSAEVHLRFHDRELDRHVGLDPLAESVFAVVTVRGSGGGAEPVTSSASSVPSASSASWWRSDVPAERPAPRPLTGTPAVAEAAALHEAILDGSPGGTGGEGIAGSETPDPATPSPPATSGPTIPLPPVHPAPARGFTRRRTVYGYRPAPVPPEVLASLYATATAPVRSDLPSMPDGDGEPVRIGGVIRGVPGVATGAYLYDRASHALRPTRGADAARAVLHAAKSPMLADECRTATATLVVCGDPRGGVVAYGDRWYRMLNIAAGTAAQRVALAAAAAGLDSHVHCDFDLTGIADALGLPAPLTPLVLVTVGRAAPDRTDPQLPLRGTITSERDSA</sequence>
<keyword evidence="4" id="KW-1185">Reference proteome</keyword>
<dbReference type="InterPro" id="IPR052544">
    <property type="entry name" value="Bacteriocin_Proc_Enz"/>
</dbReference>
<dbReference type="AlphaFoldDB" id="A0A291Q7B3"/>
<dbReference type="PANTHER" id="PTHR43745:SF2">
    <property type="entry name" value="NITROREDUCTASE MJ1384-RELATED"/>
    <property type="match status" value="1"/>
</dbReference>
<evidence type="ECO:0000256" key="1">
    <source>
        <dbReference type="SAM" id="MobiDB-lite"/>
    </source>
</evidence>
<organism evidence="3 4">
    <name type="scientific">Streptomyces formicae</name>
    <dbReference type="NCBI Taxonomy" id="1616117"/>
    <lineage>
        <taxon>Bacteria</taxon>
        <taxon>Bacillati</taxon>
        <taxon>Actinomycetota</taxon>
        <taxon>Actinomycetes</taxon>
        <taxon>Kitasatosporales</taxon>
        <taxon>Streptomycetaceae</taxon>
        <taxon>Streptomyces</taxon>
    </lineage>
</organism>
<name>A0A291Q7B3_9ACTN</name>
<dbReference type="EMBL" id="CP022685">
    <property type="protein sequence ID" value="ATL27324.1"/>
    <property type="molecule type" value="Genomic_DNA"/>
</dbReference>
<feature type="compositionally biased region" description="Low complexity" evidence="1">
    <location>
        <begin position="260"/>
        <end position="272"/>
    </location>
</feature>
<accession>A0A291Q7B3</accession>
<dbReference type="PANTHER" id="PTHR43745">
    <property type="entry name" value="NITROREDUCTASE MJ1384-RELATED"/>
    <property type="match status" value="1"/>
</dbReference>